<reference evidence="1 2" key="2">
    <citation type="journal article" date="2022" name="Mol. Ecol. Resour.">
        <title>The genomes of chicory, endive, great burdock and yacon provide insights into Asteraceae paleo-polyploidization history and plant inulin production.</title>
        <authorList>
            <person name="Fan W."/>
            <person name="Wang S."/>
            <person name="Wang H."/>
            <person name="Wang A."/>
            <person name="Jiang F."/>
            <person name="Liu H."/>
            <person name="Zhao H."/>
            <person name="Xu D."/>
            <person name="Zhang Y."/>
        </authorList>
    </citation>
    <scope>NUCLEOTIDE SEQUENCE [LARGE SCALE GENOMIC DNA]</scope>
    <source>
        <strain evidence="2">cv. Niubang</strain>
    </source>
</reference>
<evidence type="ECO:0000313" key="2">
    <source>
        <dbReference type="Proteomes" id="UP001055879"/>
    </source>
</evidence>
<name>A0ACB8XRT4_ARCLA</name>
<comment type="caution">
    <text evidence="1">The sequence shown here is derived from an EMBL/GenBank/DDBJ whole genome shotgun (WGS) entry which is preliminary data.</text>
</comment>
<proteinExistence type="predicted"/>
<dbReference type="Proteomes" id="UP001055879">
    <property type="component" value="Linkage Group LG15"/>
</dbReference>
<gene>
    <name evidence="1" type="ORF">L6452_38930</name>
</gene>
<dbReference type="EMBL" id="CM042061">
    <property type="protein sequence ID" value="KAI3672830.1"/>
    <property type="molecule type" value="Genomic_DNA"/>
</dbReference>
<reference evidence="2" key="1">
    <citation type="journal article" date="2022" name="Mol. Ecol. Resour.">
        <title>The genomes of chicory, endive, great burdock and yacon provide insights into Asteraceae palaeo-polyploidization history and plant inulin production.</title>
        <authorList>
            <person name="Fan W."/>
            <person name="Wang S."/>
            <person name="Wang H."/>
            <person name="Wang A."/>
            <person name="Jiang F."/>
            <person name="Liu H."/>
            <person name="Zhao H."/>
            <person name="Xu D."/>
            <person name="Zhang Y."/>
        </authorList>
    </citation>
    <scope>NUCLEOTIDE SEQUENCE [LARGE SCALE GENOMIC DNA]</scope>
    <source>
        <strain evidence="2">cv. Niubang</strain>
    </source>
</reference>
<evidence type="ECO:0000313" key="1">
    <source>
        <dbReference type="EMBL" id="KAI3672830.1"/>
    </source>
</evidence>
<organism evidence="1 2">
    <name type="scientific">Arctium lappa</name>
    <name type="common">Greater burdock</name>
    <name type="synonym">Lappa major</name>
    <dbReference type="NCBI Taxonomy" id="4217"/>
    <lineage>
        <taxon>Eukaryota</taxon>
        <taxon>Viridiplantae</taxon>
        <taxon>Streptophyta</taxon>
        <taxon>Embryophyta</taxon>
        <taxon>Tracheophyta</taxon>
        <taxon>Spermatophyta</taxon>
        <taxon>Magnoliopsida</taxon>
        <taxon>eudicotyledons</taxon>
        <taxon>Gunneridae</taxon>
        <taxon>Pentapetalae</taxon>
        <taxon>asterids</taxon>
        <taxon>campanulids</taxon>
        <taxon>Asterales</taxon>
        <taxon>Asteraceae</taxon>
        <taxon>Carduoideae</taxon>
        <taxon>Cardueae</taxon>
        <taxon>Arctiinae</taxon>
        <taxon>Arctium</taxon>
    </lineage>
</organism>
<sequence>MSNQTPSLCFRSWTRPPADYLPSPVVDWSLTATLPAYRIQFTEVYDVVKLVDVNDFLESPLLNRLIPSVDYRHTPLEETPFLRRRKPSRWGKSPLISPELLLKESTRSTHKTAWKFPVGKFYKCISMKAVLTSNSHTLRDSRARSRNYCNDNDCSIAIHSTRLGRTSRRESELRIRTSQTDTWNRGVRRQNPDGSELKLGQVPLLRCSAAVHDRLEAENTSPHNEHQSLTDSGTLVPES</sequence>
<keyword evidence="2" id="KW-1185">Reference proteome</keyword>
<accession>A0ACB8XRT4</accession>
<protein>
    <submittedName>
        <fullName evidence="1">Uncharacterized protein</fullName>
    </submittedName>
</protein>